<evidence type="ECO:0000256" key="1">
    <source>
        <dbReference type="SAM" id="MobiDB-lite"/>
    </source>
</evidence>
<dbReference type="Pfam" id="PF01381">
    <property type="entry name" value="HTH_3"/>
    <property type="match status" value="1"/>
</dbReference>
<dbReference type="Proteomes" id="UP000094960">
    <property type="component" value="Chromosome"/>
</dbReference>
<dbReference type="KEGG" id="spun:BFF78_08075"/>
<dbReference type="InterPro" id="IPR010982">
    <property type="entry name" value="Lambda_DNA-bd_dom_sf"/>
</dbReference>
<name>A0A1D7Y659_9ACTN</name>
<accession>A0A1D7Y659</accession>
<evidence type="ECO:0000313" key="4">
    <source>
        <dbReference type="Proteomes" id="UP000094960"/>
    </source>
</evidence>
<sequence length="166" mass="18311">MAEQVPAHADEPAGTSDPTAEFCARLDQLFRTVHPSERGPWSNAEAARAVGVSVTYIGYLRKGIRRNPTLTQMQALADFFGVPLAYFFDDGQGEQVRQDLALLTQLKAMGVREIALRTIAEMSEDSVTTVLPVLQRLAETQVEKQSLRGRRMPSRPRSAGESPRAL</sequence>
<proteinExistence type="predicted"/>
<dbReference type="PROSITE" id="PS50943">
    <property type="entry name" value="HTH_CROC1"/>
    <property type="match status" value="1"/>
</dbReference>
<dbReference type="InterPro" id="IPR001387">
    <property type="entry name" value="Cro/C1-type_HTH"/>
</dbReference>
<dbReference type="EMBL" id="CP017248">
    <property type="protein sequence ID" value="AOR31004.1"/>
    <property type="molecule type" value="Genomic_DNA"/>
</dbReference>
<feature type="domain" description="HTH cro/C1-type" evidence="2">
    <location>
        <begin position="44"/>
        <end position="87"/>
    </location>
</feature>
<keyword evidence="4" id="KW-1185">Reference proteome</keyword>
<gene>
    <name evidence="3" type="ORF">BFF78_08075</name>
</gene>
<reference evidence="4" key="1">
    <citation type="submission" date="2016-09" db="EMBL/GenBank/DDBJ databases">
        <title>Streptomyces puniciscabiei strain:TW1S1 Genome sequencing and assembly.</title>
        <authorList>
            <person name="Kim M.-K."/>
            <person name="Kim S.B."/>
        </authorList>
    </citation>
    <scope>NUCLEOTIDE SEQUENCE [LARGE SCALE GENOMIC DNA]</scope>
    <source>
        <strain evidence="4">TW1S1</strain>
    </source>
</reference>
<dbReference type="GO" id="GO:0003677">
    <property type="term" value="F:DNA binding"/>
    <property type="evidence" value="ECO:0007669"/>
    <property type="project" value="InterPro"/>
</dbReference>
<evidence type="ECO:0000259" key="2">
    <source>
        <dbReference type="PROSITE" id="PS50943"/>
    </source>
</evidence>
<organism evidence="3 4">
    <name type="scientific">Streptomyces fodineus</name>
    <dbReference type="NCBI Taxonomy" id="1904616"/>
    <lineage>
        <taxon>Bacteria</taxon>
        <taxon>Bacillati</taxon>
        <taxon>Actinomycetota</taxon>
        <taxon>Actinomycetes</taxon>
        <taxon>Kitasatosporales</taxon>
        <taxon>Streptomycetaceae</taxon>
        <taxon>Streptomyces</taxon>
    </lineage>
</organism>
<dbReference type="AlphaFoldDB" id="A0A1D7Y659"/>
<feature type="region of interest" description="Disordered" evidence="1">
    <location>
        <begin position="142"/>
        <end position="166"/>
    </location>
</feature>
<dbReference type="CDD" id="cd00093">
    <property type="entry name" value="HTH_XRE"/>
    <property type="match status" value="1"/>
</dbReference>
<dbReference type="SUPFAM" id="SSF47413">
    <property type="entry name" value="lambda repressor-like DNA-binding domains"/>
    <property type="match status" value="1"/>
</dbReference>
<protein>
    <recommendedName>
        <fullName evidence="2">HTH cro/C1-type domain-containing protein</fullName>
    </recommendedName>
</protein>
<dbReference type="RefSeq" id="WP_069777652.1">
    <property type="nucleotide sequence ID" value="NZ_CP017248.1"/>
</dbReference>
<dbReference type="Gene3D" id="1.10.260.40">
    <property type="entry name" value="lambda repressor-like DNA-binding domains"/>
    <property type="match status" value="1"/>
</dbReference>
<dbReference type="SMART" id="SM00530">
    <property type="entry name" value="HTH_XRE"/>
    <property type="match status" value="1"/>
</dbReference>
<evidence type="ECO:0000313" key="3">
    <source>
        <dbReference type="EMBL" id="AOR31004.1"/>
    </source>
</evidence>